<proteinExistence type="predicted"/>
<gene>
    <name evidence="1" type="ORF">TNCT_75851</name>
</gene>
<evidence type="ECO:0000313" key="2">
    <source>
        <dbReference type="Proteomes" id="UP000887116"/>
    </source>
</evidence>
<sequence length="82" mass="9198">MRVFRPTIPKVGGEEFEEIRNAPFEKSSTTLSKTSIEWMGGSMDRIQAIRIEALDVELNGMKDAAKDVPRYGRHVLSNSGIM</sequence>
<organism evidence="1 2">
    <name type="scientific">Trichonephila clavata</name>
    <name type="common">Joro spider</name>
    <name type="synonym">Nephila clavata</name>
    <dbReference type="NCBI Taxonomy" id="2740835"/>
    <lineage>
        <taxon>Eukaryota</taxon>
        <taxon>Metazoa</taxon>
        <taxon>Ecdysozoa</taxon>
        <taxon>Arthropoda</taxon>
        <taxon>Chelicerata</taxon>
        <taxon>Arachnida</taxon>
        <taxon>Araneae</taxon>
        <taxon>Araneomorphae</taxon>
        <taxon>Entelegynae</taxon>
        <taxon>Araneoidea</taxon>
        <taxon>Nephilidae</taxon>
        <taxon>Trichonephila</taxon>
    </lineage>
</organism>
<dbReference type="AlphaFoldDB" id="A0A8X6HK03"/>
<comment type="caution">
    <text evidence="1">The sequence shown here is derived from an EMBL/GenBank/DDBJ whole genome shotgun (WGS) entry which is preliminary data.</text>
</comment>
<evidence type="ECO:0000313" key="1">
    <source>
        <dbReference type="EMBL" id="GFQ75902.1"/>
    </source>
</evidence>
<reference evidence="1" key="1">
    <citation type="submission" date="2020-07" db="EMBL/GenBank/DDBJ databases">
        <title>Multicomponent nature underlies the extraordinary mechanical properties of spider dragline silk.</title>
        <authorList>
            <person name="Kono N."/>
            <person name="Nakamura H."/>
            <person name="Mori M."/>
            <person name="Yoshida Y."/>
            <person name="Ohtoshi R."/>
            <person name="Malay A.D."/>
            <person name="Moran D.A.P."/>
            <person name="Tomita M."/>
            <person name="Numata K."/>
            <person name="Arakawa K."/>
        </authorList>
    </citation>
    <scope>NUCLEOTIDE SEQUENCE</scope>
</reference>
<accession>A0A8X6HK03</accession>
<protein>
    <submittedName>
        <fullName evidence="1">Uncharacterized protein</fullName>
    </submittedName>
</protein>
<keyword evidence="2" id="KW-1185">Reference proteome</keyword>
<name>A0A8X6HK03_TRICU</name>
<dbReference type="Proteomes" id="UP000887116">
    <property type="component" value="Unassembled WGS sequence"/>
</dbReference>
<dbReference type="EMBL" id="BMAO01031551">
    <property type="protein sequence ID" value="GFQ75902.1"/>
    <property type="molecule type" value="Genomic_DNA"/>
</dbReference>